<dbReference type="STRING" id="161355.PS9374_06327"/>
<dbReference type="SUPFAM" id="SSF56059">
    <property type="entry name" value="Glutathione synthetase ATP-binding domain-like"/>
    <property type="match status" value="1"/>
</dbReference>
<organism evidence="4 5">
    <name type="scientific">Planomonospora sphaerica</name>
    <dbReference type="NCBI Taxonomy" id="161355"/>
    <lineage>
        <taxon>Bacteria</taxon>
        <taxon>Bacillati</taxon>
        <taxon>Actinomycetota</taxon>
        <taxon>Actinomycetes</taxon>
        <taxon>Streptosporangiales</taxon>
        <taxon>Streptosporangiaceae</taxon>
        <taxon>Planomonospora</taxon>
    </lineage>
</organism>
<comment type="caution">
    <text evidence="4">The sequence shown here is derived from an EMBL/GenBank/DDBJ whole genome shotgun (WGS) entry which is preliminary data.</text>
</comment>
<keyword evidence="1" id="KW-0067">ATP-binding</keyword>
<dbReference type="InterPro" id="IPR011761">
    <property type="entry name" value="ATP-grasp"/>
</dbReference>
<feature type="region of interest" description="Disordered" evidence="2">
    <location>
        <begin position="316"/>
        <end position="385"/>
    </location>
</feature>
<keyword evidence="1" id="KW-0547">Nucleotide-binding</keyword>
<evidence type="ECO:0000256" key="2">
    <source>
        <dbReference type="SAM" id="MobiDB-lite"/>
    </source>
</evidence>
<dbReference type="InterPro" id="IPR013815">
    <property type="entry name" value="ATP_grasp_subdomain_1"/>
</dbReference>
<dbReference type="Gene3D" id="3.30.470.20">
    <property type="entry name" value="ATP-grasp fold, B domain"/>
    <property type="match status" value="1"/>
</dbReference>
<dbReference type="Proteomes" id="UP000077701">
    <property type="component" value="Unassembled WGS sequence"/>
</dbReference>
<dbReference type="Gene3D" id="3.40.50.20">
    <property type="match status" value="1"/>
</dbReference>
<dbReference type="Pfam" id="PF08443">
    <property type="entry name" value="RimK"/>
    <property type="match status" value="1"/>
</dbReference>
<feature type="compositionally biased region" description="Low complexity" evidence="2">
    <location>
        <begin position="328"/>
        <end position="341"/>
    </location>
</feature>
<evidence type="ECO:0000313" key="5">
    <source>
        <dbReference type="Proteomes" id="UP000077701"/>
    </source>
</evidence>
<feature type="compositionally biased region" description="Low complexity" evidence="2">
    <location>
        <begin position="365"/>
        <end position="379"/>
    </location>
</feature>
<protein>
    <submittedName>
        <fullName evidence="4">Ribosomal protein S6 modification protein</fullName>
    </submittedName>
</protein>
<dbReference type="InterPro" id="IPR013651">
    <property type="entry name" value="ATP-grasp_RimK-type"/>
</dbReference>
<dbReference type="PANTHER" id="PTHR21621:SF0">
    <property type="entry name" value="BETA-CITRYLGLUTAMATE SYNTHASE B-RELATED"/>
    <property type="match status" value="1"/>
</dbReference>
<feature type="domain" description="ATP-grasp" evidence="3">
    <location>
        <begin position="111"/>
        <end position="296"/>
    </location>
</feature>
<evidence type="ECO:0000259" key="3">
    <source>
        <dbReference type="PROSITE" id="PS50975"/>
    </source>
</evidence>
<proteinExistence type="predicted"/>
<gene>
    <name evidence="4" type="ORF">PS9374_06327</name>
</gene>
<evidence type="ECO:0000313" key="4">
    <source>
        <dbReference type="EMBL" id="GAT70641.1"/>
    </source>
</evidence>
<evidence type="ECO:0000256" key="1">
    <source>
        <dbReference type="PROSITE-ProRule" id="PRU00409"/>
    </source>
</evidence>
<dbReference type="GO" id="GO:0016879">
    <property type="term" value="F:ligase activity, forming carbon-nitrogen bonds"/>
    <property type="evidence" value="ECO:0007669"/>
    <property type="project" value="TreeGrafter"/>
</dbReference>
<sequence>MKNGVNGSGLRLLIIIGEGPANDDIKYLEEGARQRGHLPLVVSWHELSVALDDRGPRLCAGGLPLAVDGIIHQMSTDALPGLTVLGAVEDGIAHLNSTAAVLRSADKFATHVRLAAYGVPTPDTAFCPGDRELRIFARAYGYPVVLKQPDGARGSEVALARGEDELIAKAESIRGRGRPLLVQRFVAEAAGRNHRVVVVGGRFVAAVEQTGRPGDFRSNGPGDVCRPVTLTDEEVAVVERTARAAGLDLMSADLLRGRGGPVILETNSFPAFGGFGHVDLRDPILDLIERKAAARRAGTGVPLAVPGRRPVPRKGLAPFVPPVPPAPTVSSVSSVPSATSAEGLPAAKASPAADVVRVPDGSLTSGKPPAGGKSPAGEESVTAPD</sequence>
<dbReference type="PANTHER" id="PTHR21621">
    <property type="entry name" value="RIBOSOMAL PROTEIN S6 MODIFICATION PROTEIN"/>
    <property type="match status" value="1"/>
</dbReference>
<name>A0A171DNK4_9ACTN</name>
<dbReference type="GO" id="GO:0005524">
    <property type="term" value="F:ATP binding"/>
    <property type="evidence" value="ECO:0007669"/>
    <property type="project" value="UniProtKB-UniRule"/>
</dbReference>
<dbReference type="EMBL" id="BDCX01000018">
    <property type="protein sequence ID" value="GAT70641.1"/>
    <property type="molecule type" value="Genomic_DNA"/>
</dbReference>
<reference evidence="5" key="2">
    <citation type="submission" date="2016-04" db="EMBL/GenBank/DDBJ databases">
        <title>Planomonospora sphaerica JCM9374 whole genome shotgun sequence.</title>
        <authorList>
            <person name="Suzuki T."/>
            <person name="Dohra H."/>
            <person name="Kodani S."/>
        </authorList>
    </citation>
    <scope>NUCLEOTIDE SEQUENCE [LARGE SCALE GENOMIC DNA]</scope>
    <source>
        <strain evidence="5">JCM 9374</strain>
    </source>
</reference>
<dbReference type="PROSITE" id="PS50975">
    <property type="entry name" value="ATP_GRASP"/>
    <property type="match status" value="1"/>
</dbReference>
<dbReference type="AlphaFoldDB" id="A0A171DNK4"/>
<dbReference type="Gene3D" id="3.30.1490.20">
    <property type="entry name" value="ATP-grasp fold, A domain"/>
    <property type="match status" value="1"/>
</dbReference>
<accession>A0A171DNK4</accession>
<reference evidence="4 5" key="1">
    <citation type="journal article" date="2016" name="Genome Announc.">
        <title>Draft Genome Sequence of Planomonospora sphaerica JCM9374, a Rare Actinomycete.</title>
        <authorList>
            <person name="Dohra H."/>
            <person name="Suzuki T."/>
            <person name="Inoue Y."/>
            <person name="Kodani S."/>
        </authorList>
    </citation>
    <scope>NUCLEOTIDE SEQUENCE [LARGE SCALE GENOMIC DNA]</scope>
    <source>
        <strain evidence="4 5">JCM 9374</strain>
    </source>
</reference>
<dbReference type="GO" id="GO:0046872">
    <property type="term" value="F:metal ion binding"/>
    <property type="evidence" value="ECO:0007669"/>
    <property type="project" value="InterPro"/>
</dbReference>
<dbReference type="OrthoDB" id="4528317at2"/>
<dbReference type="GO" id="GO:0005737">
    <property type="term" value="C:cytoplasm"/>
    <property type="evidence" value="ECO:0007669"/>
    <property type="project" value="TreeGrafter"/>
</dbReference>
<keyword evidence="5" id="KW-1185">Reference proteome</keyword>